<dbReference type="EMBL" id="FSRA01000001">
    <property type="protein sequence ID" value="SIN65806.1"/>
    <property type="molecule type" value="Genomic_DNA"/>
</dbReference>
<dbReference type="Proteomes" id="UP000185003">
    <property type="component" value="Unassembled WGS sequence"/>
</dbReference>
<dbReference type="RefSeq" id="WP_074240374.1">
    <property type="nucleotide sequence ID" value="NZ_FSRA01000001.1"/>
</dbReference>
<keyword evidence="3" id="KW-1185">Reference proteome</keyword>
<dbReference type="InterPro" id="IPR006016">
    <property type="entry name" value="UspA"/>
</dbReference>
<feature type="domain" description="UspA" evidence="1">
    <location>
        <begin position="205"/>
        <end position="274"/>
    </location>
</feature>
<organism evidence="2 3">
    <name type="scientific">Chitinophaga niabensis</name>
    <dbReference type="NCBI Taxonomy" id="536979"/>
    <lineage>
        <taxon>Bacteria</taxon>
        <taxon>Pseudomonadati</taxon>
        <taxon>Bacteroidota</taxon>
        <taxon>Chitinophagia</taxon>
        <taxon>Chitinophagales</taxon>
        <taxon>Chitinophagaceae</taxon>
        <taxon>Chitinophaga</taxon>
    </lineage>
</organism>
<accession>A0A1N6D527</accession>
<dbReference type="SUPFAM" id="SSF52402">
    <property type="entry name" value="Adenine nucleotide alpha hydrolases-like"/>
    <property type="match status" value="2"/>
</dbReference>
<dbReference type="Gene3D" id="3.40.50.12370">
    <property type="match status" value="1"/>
</dbReference>
<protein>
    <submittedName>
        <fullName evidence="2">Universal stress protein family protein</fullName>
    </submittedName>
</protein>
<name>A0A1N6D527_9BACT</name>
<dbReference type="AlphaFoldDB" id="A0A1N6D527"/>
<evidence type="ECO:0000313" key="3">
    <source>
        <dbReference type="Proteomes" id="UP000185003"/>
    </source>
</evidence>
<evidence type="ECO:0000313" key="2">
    <source>
        <dbReference type="EMBL" id="SIN65806.1"/>
    </source>
</evidence>
<dbReference type="OrthoDB" id="641005at2"/>
<evidence type="ECO:0000259" key="1">
    <source>
        <dbReference type="Pfam" id="PF00582"/>
    </source>
</evidence>
<dbReference type="STRING" id="536979.SAMN04488055_0270"/>
<dbReference type="Pfam" id="PF00582">
    <property type="entry name" value="Usp"/>
    <property type="match status" value="1"/>
</dbReference>
<gene>
    <name evidence="2" type="ORF">SAMN04488055_0270</name>
</gene>
<reference evidence="2 3" key="1">
    <citation type="submission" date="2016-11" db="EMBL/GenBank/DDBJ databases">
        <authorList>
            <person name="Jaros S."/>
            <person name="Januszkiewicz K."/>
            <person name="Wedrychowicz H."/>
        </authorList>
    </citation>
    <scope>NUCLEOTIDE SEQUENCE [LARGE SCALE GENOMIC DNA]</scope>
    <source>
        <strain evidence="2 3">DSM 24787</strain>
    </source>
</reference>
<proteinExistence type="predicted"/>
<sequence>MKKFIVALDGLNLSNSSIQTAIRLSKFHNAHLVGVFLDDFTRNSFSIYEVLESGQDFEKTVRLLAGKDARIRDQAVIQFEEACQEARVNYSVHRDKGFSLPDLLRESIYADLLILDANETFARHQEIPPTRFVKDLLAEVQCPVFLVPKHYMPVEKVVMLYDGAPTAVFAIKMFSHILPCTLPAEVVTVKGEEDDLHLPENKLMKEFMKRRCPQATYTVLKGEPETEVLRHLQTAQENTLIVLGAYQRSAVSRWFKNSMADVLLRTLKCPLFIAHNK</sequence>